<dbReference type="AlphaFoldDB" id="A0A7C5AKN5"/>
<proteinExistence type="predicted"/>
<accession>A0A7C5AKN5</accession>
<evidence type="ECO:0000313" key="3">
    <source>
        <dbReference type="EMBL" id="HGZ10895.1"/>
    </source>
</evidence>
<evidence type="ECO:0000256" key="1">
    <source>
        <dbReference type="ARBA" id="ARBA00022801"/>
    </source>
</evidence>
<feature type="domain" description="AB hydrolase-1" evidence="2">
    <location>
        <begin position="15"/>
        <end position="233"/>
    </location>
</feature>
<dbReference type="EMBL" id="DTKJ01000014">
    <property type="protein sequence ID" value="HGZ10895.1"/>
    <property type="molecule type" value="Genomic_DNA"/>
</dbReference>
<protein>
    <submittedName>
        <fullName evidence="3">Alpha/beta fold hydrolase</fullName>
    </submittedName>
</protein>
<sequence>MGNRPGISPDTMTHLVLLHGWGTTGEVWYRQKSAFAHQNLKVLTPTFPTWEAGWLIAFLKELPGPDTAVVGWSLGGMLLLEALSLIPWRPAALVLVATPAKFCQGEDHPAGHEKAAVRAMRRALLRDSGQVLADFAARCLAPQEKAFGEEARKVFSGSPNKAYLTAGLDYLMNTDLRPCLLRTPPGAHILQGEADAVVPPAQARILARLLPKSQVRWFPGAGHLPFLTQAEAFHRMLRKILGKIRN</sequence>
<dbReference type="GO" id="GO:0016020">
    <property type="term" value="C:membrane"/>
    <property type="evidence" value="ECO:0007669"/>
    <property type="project" value="TreeGrafter"/>
</dbReference>
<dbReference type="PANTHER" id="PTHR43798:SF31">
    <property type="entry name" value="AB HYDROLASE SUPERFAMILY PROTEIN YCLE"/>
    <property type="match status" value="1"/>
</dbReference>
<reference evidence="3" key="1">
    <citation type="journal article" date="2020" name="mSystems">
        <title>Genome- and Community-Level Interaction Insights into Carbon Utilization and Element Cycling Functions of Hydrothermarchaeota in Hydrothermal Sediment.</title>
        <authorList>
            <person name="Zhou Z."/>
            <person name="Liu Y."/>
            <person name="Xu W."/>
            <person name="Pan J."/>
            <person name="Luo Z.H."/>
            <person name="Li M."/>
        </authorList>
    </citation>
    <scope>NUCLEOTIDE SEQUENCE [LARGE SCALE GENOMIC DNA]</scope>
    <source>
        <strain evidence="3">SpSt-853</strain>
    </source>
</reference>
<dbReference type="SUPFAM" id="SSF53474">
    <property type="entry name" value="alpha/beta-Hydrolases"/>
    <property type="match status" value="1"/>
</dbReference>
<keyword evidence="1 3" id="KW-0378">Hydrolase</keyword>
<dbReference type="InterPro" id="IPR000073">
    <property type="entry name" value="AB_hydrolase_1"/>
</dbReference>
<name>A0A7C5AKN5_9BACT</name>
<dbReference type="Pfam" id="PF12697">
    <property type="entry name" value="Abhydrolase_6"/>
    <property type="match status" value="1"/>
</dbReference>
<organism evidence="3">
    <name type="scientific">Desulfobacca acetoxidans</name>
    <dbReference type="NCBI Taxonomy" id="60893"/>
    <lineage>
        <taxon>Bacteria</taxon>
        <taxon>Pseudomonadati</taxon>
        <taxon>Thermodesulfobacteriota</taxon>
        <taxon>Desulfobaccia</taxon>
        <taxon>Desulfobaccales</taxon>
        <taxon>Desulfobaccaceae</taxon>
        <taxon>Desulfobacca</taxon>
    </lineage>
</organism>
<evidence type="ECO:0000259" key="2">
    <source>
        <dbReference type="Pfam" id="PF12697"/>
    </source>
</evidence>
<dbReference type="GO" id="GO:0016787">
    <property type="term" value="F:hydrolase activity"/>
    <property type="evidence" value="ECO:0007669"/>
    <property type="project" value="UniProtKB-KW"/>
</dbReference>
<dbReference type="PANTHER" id="PTHR43798">
    <property type="entry name" value="MONOACYLGLYCEROL LIPASE"/>
    <property type="match status" value="1"/>
</dbReference>
<comment type="caution">
    <text evidence="3">The sequence shown here is derived from an EMBL/GenBank/DDBJ whole genome shotgun (WGS) entry which is preliminary data.</text>
</comment>
<dbReference type="Gene3D" id="3.40.50.1820">
    <property type="entry name" value="alpha/beta hydrolase"/>
    <property type="match status" value="1"/>
</dbReference>
<dbReference type="InterPro" id="IPR029058">
    <property type="entry name" value="AB_hydrolase_fold"/>
</dbReference>
<gene>
    <name evidence="3" type="ORF">ENW48_01595</name>
</gene>
<dbReference type="InterPro" id="IPR050266">
    <property type="entry name" value="AB_hydrolase_sf"/>
</dbReference>